<sequence length="283" mass="33875">MVKVCVVPSCLNRWKNKEHIKRHRISFFQPTTTIRLQRWSKALGIVLKSTDKVCQFHFKEQDVKFYDKIVIGNTVHLQYLHRKILKDKALPTKEYQFNLNSELQQQQQARQEPINEYYTRKYYYTQQQQHQLTEIIDPIAQIKDKISALPPYWFYINKPKEIEFMRLDPTSKQIVNHIILNENLSIIVVYSNNEKKALDEKIVSSDEVYEYLKSVEKWPLCVGTQFDKKRYSQECKGVVIGDDAYQRHQMNPRCMSCAVLRLRFQKHRRLQSHLNSNQHLQTV</sequence>
<evidence type="ECO:0000256" key="4">
    <source>
        <dbReference type="ARBA" id="ARBA00023125"/>
    </source>
</evidence>
<keyword evidence="2 5" id="KW-0863">Zinc-finger</keyword>
<evidence type="ECO:0000313" key="8">
    <source>
        <dbReference type="RefSeq" id="XP_030766668.1"/>
    </source>
</evidence>
<feature type="domain" description="THAP-type" evidence="6">
    <location>
        <begin position="1"/>
        <end position="94"/>
    </location>
</feature>
<dbReference type="OrthoDB" id="6775288at2759"/>
<reference evidence="8" key="1">
    <citation type="submission" date="2025-08" db="UniProtKB">
        <authorList>
            <consortium name="RefSeq"/>
        </authorList>
    </citation>
    <scope>IDENTIFICATION</scope>
    <source>
        <tissue evidence="8">Gonads</tissue>
    </source>
</reference>
<evidence type="ECO:0000256" key="1">
    <source>
        <dbReference type="ARBA" id="ARBA00022723"/>
    </source>
</evidence>
<dbReference type="PROSITE" id="PS50950">
    <property type="entry name" value="ZF_THAP"/>
    <property type="match status" value="1"/>
</dbReference>
<dbReference type="RefSeq" id="XP_030766668.1">
    <property type="nucleotide sequence ID" value="XM_030910808.1"/>
</dbReference>
<accession>A0A6J2YRG7</accession>
<dbReference type="Pfam" id="PF05485">
    <property type="entry name" value="THAP"/>
    <property type="match status" value="1"/>
</dbReference>
<evidence type="ECO:0000313" key="7">
    <source>
        <dbReference type="Proteomes" id="UP000504635"/>
    </source>
</evidence>
<proteinExistence type="predicted"/>
<dbReference type="AlphaFoldDB" id="A0A6J2YRG7"/>
<evidence type="ECO:0000256" key="5">
    <source>
        <dbReference type="PROSITE-ProRule" id="PRU00309"/>
    </source>
</evidence>
<dbReference type="InParanoid" id="A0A6J2YRG7"/>
<dbReference type="InterPro" id="IPR006612">
    <property type="entry name" value="THAP_Znf"/>
</dbReference>
<dbReference type="Proteomes" id="UP000504635">
    <property type="component" value="Unplaced"/>
</dbReference>
<evidence type="ECO:0000256" key="3">
    <source>
        <dbReference type="ARBA" id="ARBA00022833"/>
    </source>
</evidence>
<keyword evidence="1" id="KW-0479">Metal-binding</keyword>
<name>A0A6J2YRG7_SITOR</name>
<dbReference type="Gene3D" id="6.20.210.20">
    <property type="entry name" value="THAP domain"/>
    <property type="match status" value="1"/>
</dbReference>
<gene>
    <name evidence="8" type="primary">LOC115890545</name>
</gene>
<dbReference type="GeneID" id="115890545"/>
<dbReference type="GO" id="GO:0003677">
    <property type="term" value="F:DNA binding"/>
    <property type="evidence" value="ECO:0007669"/>
    <property type="project" value="UniProtKB-UniRule"/>
</dbReference>
<dbReference type="GO" id="GO:0008270">
    <property type="term" value="F:zinc ion binding"/>
    <property type="evidence" value="ECO:0007669"/>
    <property type="project" value="UniProtKB-KW"/>
</dbReference>
<keyword evidence="4 5" id="KW-0238">DNA-binding</keyword>
<evidence type="ECO:0000256" key="2">
    <source>
        <dbReference type="ARBA" id="ARBA00022771"/>
    </source>
</evidence>
<dbReference type="SUPFAM" id="SSF57716">
    <property type="entry name" value="Glucocorticoid receptor-like (DNA-binding domain)"/>
    <property type="match status" value="1"/>
</dbReference>
<dbReference type="InterPro" id="IPR038441">
    <property type="entry name" value="THAP_Znf_sf"/>
</dbReference>
<evidence type="ECO:0000259" key="6">
    <source>
        <dbReference type="PROSITE" id="PS50950"/>
    </source>
</evidence>
<dbReference type="KEGG" id="soy:115890545"/>
<keyword evidence="7" id="KW-1185">Reference proteome</keyword>
<protein>
    <submittedName>
        <fullName evidence="8">Uncharacterized protein LOC115890545 isoform X1</fullName>
    </submittedName>
</protein>
<dbReference type="SMART" id="SM00980">
    <property type="entry name" value="THAP"/>
    <property type="match status" value="1"/>
</dbReference>
<keyword evidence="3" id="KW-0862">Zinc</keyword>
<organism evidence="7 8">
    <name type="scientific">Sitophilus oryzae</name>
    <name type="common">Rice weevil</name>
    <name type="synonym">Curculio oryzae</name>
    <dbReference type="NCBI Taxonomy" id="7048"/>
    <lineage>
        <taxon>Eukaryota</taxon>
        <taxon>Metazoa</taxon>
        <taxon>Ecdysozoa</taxon>
        <taxon>Arthropoda</taxon>
        <taxon>Hexapoda</taxon>
        <taxon>Insecta</taxon>
        <taxon>Pterygota</taxon>
        <taxon>Neoptera</taxon>
        <taxon>Endopterygota</taxon>
        <taxon>Coleoptera</taxon>
        <taxon>Polyphaga</taxon>
        <taxon>Cucujiformia</taxon>
        <taxon>Curculionidae</taxon>
        <taxon>Dryophthorinae</taxon>
        <taxon>Sitophilus</taxon>
    </lineage>
</organism>